<evidence type="ECO:0000259" key="4">
    <source>
        <dbReference type="PROSITE" id="PS01031"/>
    </source>
</evidence>
<evidence type="ECO:0000256" key="3">
    <source>
        <dbReference type="RuleBase" id="RU003616"/>
    </source>
</evidence>
<dbReference type="InterPro" id="IPR031107">
    <property type="entry name" value="Small_HSP"/>
</dbReference>
<dbReference type="InterPro" id="IPR008978">
    <property type="entry name" value="HSP20-like_chaperone"/>
</dbReference>
<protein>
    <submittedName>
        <fullName evidence="6">18.1 kDa class I heat shock protein-like</fullName>
    </submittedName>
</protein>
<dbReference type="Gene3D" id="2.60.40.790">
    <property type="match status" value="1"/>
</dbReference>
<reference evidence="5" key="1">
    <citation type="journal article" date="2025" name="Foods">
        <title>Unveiling the Microbial Signatures of Arabica Coffee Cherries: Insights into Ripeness Specific Diversity, Functional Traits, and Implications for Quality and Safety.</title>
        <authorList>
            <consortium name="RefSeq"/>
            <person name="Tenea G.N."/>
            <person name="Cifuentes V."/>
            <person name="Reyes P."/>
            <person name="Cevallos-Vallejos M."/>
        </authorList>
    </citation>
    <scope>NUCLEOTIDE SEQUENCE [LARGE SCALE GENOMIC DNA]</scope>
</reference>
<dbReference type="GeneID" id="113715831"/>
<dbReference type="PANTHER" id="PTHR11527">
    <property type="entry name" value="HEAT-SHOCK PROTEIN 20 FAMILY MEMBER"/>
    <property type="match status" value="1"/>
</dbReference>
<keyword evidence="5" id="KW-1185">Reference proteome</keyword>
<name>A0A6P6UYN4_COFAR</name>
<reference evidence="6" key="2">
    <citation type="submission" date="2025-08" db="UniProtKB">
        <authorList>
            <consortium name="RefSeq"/>
        </authorList>
    </citation>
    <scope>IDENTIFICATION</scope>
    <source>
        <tissue evidence="6">Leaves</tissue>
    </source>
</reference>
<evidence type="ECO:0000256" key="2">
    <source>
        <dbReference type="PROSITE-ProRule" id="PRU00285"/>
    </source>
</evidence>
<evidence type="ECO:0000256" key="1">
    <source>
        <dbReference type="ARBA" id="ARBA00023016"/>
    </source>
</evidence>
<dbReference type="AlphaFoldDB" id="A0A6P6UYN4"/>
<dbReference type="InterPro" id="IPR002068">
    <property type="entry name" value="A-crystallin/Hsp20_dom"/>
</dbReference>
<gene>
    <name evidence="6" type="primary">LOC113715831</name>
</gene>
<dbReference type="Pfam" id="PF00011">
    <property type="entry name" value="HSP20"/>
    <property type="match status" value="1"/>
</dbReference>
<feature type="domain" description="SHSP" evidence="4">
    <location>
        <begin position="1"/>
        <end position="111"/>
    </location>
</feature>
<comment type="similarity">
    <text evidence="2 3">Belongs to the small heat shock protein (HSP20) family.</text>
</comment>
<dbReference type="Proteomes" id="UP001652660">
    <property type="component" value="Chromosome 11c"/>
</dbReference>
<evidence type="ECO:0000313" key="6">
    <source>
        <dbReference type="RefSeq" id="XP_027095934.1"/>
    </source>
</evidence>
<evidence type="ECO:0000313" key="5">
    <source>
        <dbReference type="Proteomes" id="UP001652660"/>
    </source>
</evidence>
<dbReference type="SUPFAM" id="SSF49764">
    <property type="entry name" value="HSP20-like chaperones"/>
    <property type="match status" value="1"/>
</dbReference>
<accession>A0A6P6UYN4</accession>
<proteinExistence type="inferred from homology"/>
<dbReference type="PROSITE" id="PS01031">
    <property type="entry name" value="SHSP"/>
    <property type="match status" value="1"/>
</dbReference>
<keyword evidence="1" id="KW-0346">Stress response</keyword>
<organism evidence="5 6">
    <name type="scientific">Coffea arabica</name>
    <name type="common">Arabian coffee</name>
    <dbReference type="NCBI Taxonomy" id="13443"/>
    <lineage>
        <taxon>Eukaryota</taxon>
        <taxon>Viridiplantae</taxon>
        <taxon>Streptophyta</taxon>
        <taxon>Embryophyta</taxon>
        <taxon>Tracheophyta</taxon>
        <taxon>Spermatophyta</taxon>
        <taxon>Magnoliopsida</taxon>
        <taxon>eudicotyledons</taxon>
        <taxon>Gunneridae</taxon>
        <taxon>Pentapetalae</taxon>
        <taxon>asterids</taxon>
        <taxon>lamiids</taxon>
        <taxon>Gentianales</taxon>
        <taxon>Rubiaceae</taxon>
        <taxon>Ixoroideae</taxon>
        <taxon>Gardenieae complex</taxon>
        <taxon>Bertiereae - Coffeeae clade</taxon>
        <taxon>Coffeeae</taxon>
        <taxon>Coffea</taxon>
    </lineage>
</organism>
<dbReference type="RefSeq" id="XP_027095934.1">
    <property type="nucleotide sequence ID" value="XM_027240133.1"/>
</dbReference>
<sequence length="111" mass="12883">MSLIPSIFGGKRSTIFFKANLSKLKKEEVKVEVEQGWVLSISGERSQEQEEKNDKWHRVERRSRKFLCKFKLPEKAKMGEVKASMENGMLIITMSIEEVKKHEVEAIEISN</sequence>
<dbReference type="OrthoDB" id="2960525at2759"/>